<organism evidence="2 3">
    <name type="scientific">Microseira wollei NIES-4236</name>
    <dbReference type="NCBI Taxonomy" id="2530354"/>
    <lineage>
        <taxon>Bacteria</taxon>
        <taxon>Bacillati</taxon>
        <taxon>Cyanobacteriota</taxon>
        <taxon>Cyanophyceae</taxon>
        <taxon>Oscillatoriophycideae</taxon>
        <taxon>Aerosakkonematales</taxon>
        <taxon>Aerosakkonemataceae</taxon>
        <taxon>Microseira</taxon>
    </lineage>
</organism>
<gene>
    <name evidence="2" type="ORF">MiSe_29950</name>
</gene>
<keyword evidence="3" id="KW-1185">Reference proteome</keyword>
<dbReference type="EMBL" id="BLAY01000041">
    <property type="protein sequence ID" value="GET38241.1"/>
    <property type="molecule type" value="Genomic_DNA"/>
</dbReference>
<proteinExistence type="predicted"/>
<dbReference type="AlphaFoldDB" id="A0AAV3XA36"/>
<protein>
    <recommendedName>
        <fullName evidence="4">PIN domain-containing protein</fullName>
    </recommendedName>
</protein>
<sequence>MEICGSDDNRWYFARVNKLIEEEKAKGTTLVLPIVTLVETGKHIAQARIKDAAAQTSPRAAFGAQFVLWNAEELKKLAAQWPHLAAQQTSMGDATIKIVGQFYAEKGYQVEFLTADEQLKAQDPSPPARTQKKRRSGN</sequence>
<evidence type="ECO:0000313" key="2">
    <source>
        <dbReference type="EMBL" id="GET38241.1"/>
    </source>
</evidence>
<name>A0AAV3XA36_9CYAN</name>
<comment type="caution">
    <text evidence="2">The sequence shown here is derived from an EMBL/GenBank/DDBJ whole genome shotgun (WGS) entry which is preliminary data.</text>
</comment>
<evidence type="ECO:0000313" key="3">
    <source>
        <dbReference type="Proteomes" id="UP001050975"/>
    </source>
</evidence>
<dbReference type="Proteomes" id="UP001050975">
    <property type="component" value="Unassembled WGS sequence"/>
</dbReference>
<feature type="region of interest" description="Disordered" evidence="1">
    <location>
        <begin position="118"/>
        <end position="138"/>
    </location>
</feature>
<evidence type="ECO:0008006" key="4">
    <source>
        <dbReference type="Google" id="ProtNLM"/>
    </source>
</evidence>
<evidence type="ECO:0000256" key="1">
    <source>
        <dbReference type="SAM" id="MobiDB-lite"/>
    </source>
</evidence>
<reference evidence="2" key="1">
    <citation type="submission" date="2019-10" db="EMBL/GenBank/DDBJ databases">
        <title>Draft genome sequece of Microseira wollei NIES-4236.</title>
        <authorList>
            <person name="Yamaguchi H."/>
            <person name="Suzuki S."/>
            <person name="Kawachi M."/>
        </authorList>
    </citation>
    <scope>NUCLEOTIDE SEQUENCE</scope>
    <source>
        <strain evidence="2">NIES-4236</strain>
    </source>
</reference>
<accession>A0AAV3XA36</accession>